<evidence type="ECO:0000313" key="3">
    <source>
        <dbReference type="Ensembl" id="ENSACAP00000026088.1"/>
    </source>
</evidence>
<name>A0A803SSZ8_ANOCA</name>
<dbReference type="AlphaFoldDB" id="A0A803SSZ8"/>
<dbReference type="GO" id="GO:0005739">
    <property type="term" value="C:mitochondrion"/>
    <property type="evidence" value="ECO:0007669"/>
    <property type="project" value="Ensembl"/>
</dbReference>
<feature type="coiled-coil region" evidence="1">
    <location>
        <begin position="457"/>
        <end position="491"/>
    </location>
</feature>
<keyword evidence="1" id="KW-0175">Coiled coil</keyword>
<dbReference type="GO" id="GO:0042802">
    <property type="term" value="F:identical protein binding"/>
    <property type="evidence" value="ECO:0007669"/>
    <property type="project" value="Ensembl"/>
</dbReference>
<dbReference type="GO" id="GO:0001764">
    <property type="term" value="P:neuron migration"/>
    <property type="evidence" value="ECO:0000318"/>
    <property type="project" value="GO_Central"/>
</dbReference>
<organism evidence="3 4">
    <name type="scientific">Anolis carolinensis</name>
    <name type="common">Green anole</name>
    <name type="synonym">American chameleon</name>
    <dbReference type="NCBI Taxonomy" id="28377"/>
    <lineage>
        <taxon>Eukaryota</taxon>
        <taxon>Metazoa</taxon>
        <taxon>Chordata</taxon>
        <taxon>Craniata</taxon>
        <taxon>Vertebrata</taxon>
        <taxon>Euteleostomi</taxon>
        <taxon>Lepidosauria</taxon>
        <taxon>Squamata</taxon>
        <taxon>Bifurcata</taxon>
        <taxon>Unidentata</taxon>
        <taxon>Episquamata</taxon>
        <taxon>Toxicofera</taxon>
        <taxon>Iguania</taxon>
        <taxon>Dactyloidae</taxon>
        <taxon>Anolis</taxon>
    </lineage>
</organism>
<feature type="coiled-coil region" evidence="1">
    <location>
        <begin position="779"/>
        <end position="806"/>
    </location>
</feature>
<protein>
    <submittedName>
        <fullName evidence="3">DISC1 scaffold protein</fullName>
    </submittedName>
</protein>
<dbReference type="GO" id="GO:0005815">
    <property type="term" value="C:microtubule organizing center"/>
    <property type="evidence" value="ECO:0000318"/>
    <property type="project" value="GO_Central"/>
</dbReference>
<evidence type="ECO:0000256" key="2">
    <source>
        <dbReference type="SAM" id="MobiDB-lite"/>
    </source>
</evidence>
<feature type="region of interest" description="Disordered" evidence="2">
    <location>
        <begin position="1"/>
        <end position="22"/>
    </location>
</feature>
<dbReference type="PANTHER" id="PTHR14332:SF3">
    <property type="entry name" value="DISRUPTED IN SCHIZOPHRENIA 1 PROTEIN"/>
    <property type="match status" value="1"/>
</dbReference>
<dbReference type="InterPro" id="IPR026081">
    <property type="entry name" value="DISC1"/>
</dbReference>
<sequence length="828" mass="94043">MWSNGDPSTSGSTERDPDCSVSVGSFKKKKVTKRPEGYTRTETLQRVEFQPSCDCESLSLKELQHQDRKYCRIPKNCSQQGQCKTELRLFHCNECVNRVPVSLSVATGLAGNIAADLGVQQSNNQTLSVCPTFAICQGDTFPSYSKCAQQTNLLEVTHHGGLQEQEIMHALGHKKVDHYKASESKDIVCNSSSSRDHFNSNFSFIQLSLLNLASETNGIEHPSHCGELKEVQQICGILKAEHVNLHILEKGKKTPEKEHSTLSNTMCGENCRGLEGTAEDNKLQNCENPLLLHANSEFCCSTDSLGTVSAGSSVTSGYGSSNTGSDHCWDALMKKYEPVLQECLVGNRNILKVKSSIRKLQRLQVKAVAKDDYERADTFRRKIEEFEKEKCSLKFQLPSRHPSICSFLDRFKTQVQITLNRDVPRCHEEESQLFLKNQQKVLSLPYHEKTLASVTKRDQLLEEKEWIQREIEVLRARLVVLEAKDQQLRREIHVQDQFLQAQDCELPALLSWVSPRELQAICKDLADTSEASCKIPHSLDFPESIKRLQEKETLLNMSIKDTVAKVCTSQKLCSTFRRKMSDIETQLPVLLEAKMLAVSGGNFCIAKDLTEEIKSLTAERERLEELLKEWLTLSAKNVHKLERMKESHRRVKEEVEQQESTFEMALKENAVKYMEILEAKLQSCESQLLERLWEVDIEACQLLIQGFQLKESGGCVSEGEENQTDEVEDAAFASLSTKQEQAKHFPVQDSKQSAPQCSVIQNKHRRRHWELEEDCHMVSTEVKEKCEKISEKLKHLEDQLQRTICSCDESLVDILFKALCLILCLLLN</sequence>
<evidence type="ECO:0000313" key="4">
    <source>
        <dbReference type="Proteomes" id="UP000001646"/>
    </source>
</evidence>
<dbReference type="GO" id="GO:0098978">
    <property type="term" value="C:glutamatergic synapse"/>
    <property type="evidence" value="ECO:0007669"/>
    <property type="project" value="Ensembl"/>
</dbReference>
<dbReference type="GO" id="GO:0005874">
    <property type="term" value="C:microtubule"/>
    <property type="evidence" value="ECO:0000318"/>
    <property type="project" value="GO_Central"/>
</dbReference>
<feature type="coiled-coil region" evidence="1">
    <location>
        <begin position="606"/>
        <end position="687"/>
    </location>
</feature>
<dbReference type="GO" id="GO:0005813">
    <property type="term" value="C:centrosome"/>
    <property type="evidence" value="ECO:0007669"/>
    <property type="project" value="Ensembl"/>
</dbReference>
<dbReference type="GO" id="GO:1905515">
    <property type="term" value="P:non-motile cilium assembly"/>
    <property type="evidence" value="ECO:0007669"/>
    <property type="project" value="Ensembl"/>
</dbReference>
<feature type="compositionally biased region" description="Polar residues" evidence="2">
    <location>
        <begin position="1"/>
        <end position="12"/>
    </location>
</feature>
<reference evidence="3" key="3">
    <citation type="submission" date="2025-09" db="UniProtKB">
        <authorList>
            <consortium name="Ensembl"/>
        </authorList>
    </citation>
    <scope>IDENTIFICATION</scope>
</reference>
<dbReference type="Bgee" id="ENSACAG00000002728">
    <property type="expression patterns" value="Expressed in testis and 11 other cell types or tissues"/>
</dbReference>
<dbReference type="GO" id="GO:0005829">
    <property type="term" value="C:cytosol"/>
    <property type="evidence" value="ECO:0007669"/>
    <property type="project" value="Ensembl"/>
</dbReference>
<dbReference type="Proteomes" id="UP000001646">
    <property type="component" value="Chromosome 1"/>
</dbReference>
<gene>
    <name evidence="3" type="primary">DISC1</name>
</gene>
<dbReference type="GO" id="GO:0014069">
    <property type="term" value="C:postsynaptic density"/>
    <property type="evidence" value="ECO:0007669"/>
    <property type="project" value="Ensembl"/>
</dbReference>
<dbReference type="Ensembl" id="ENSACAT00000049150.1">
    <property type="protein sequence ID" value="ENSACAP00000026088.1"/>
    <property type="gene ID" value="ENSACAG00000002728.4"/>
</dbReference>
<keyword evidence="4" id="KW-1185">Reference proteome</keyword>
<reference evidence="3 4" key="1">
    <citation type="submission" date="2009-12" db="EMBL/GenBank/DDBJ databases">
        <title>The Genome Sequence of Anolis carolinensis (Green Anole Lizard).</title>
        <authorList>
            <consortium name="The Genome Sequencing Platform"/>
            <person name="Di Palma F."/>
            <person name="Alfoldi J."/>
            <person name="Heiman D."/>
            <person name="Young S."/>
            <person name="Grabherr M."/>
            <person name="Johnson J."/>
            <person name="Lander E.S."/>
            <person name="Lindblad-Toh K."/>
        </authorList>
    </citation>
    <scope>NUCLEOTIDE SEQUENCE [LARGE SCALE GENOMIC DNA]</scope>
    <source>
        <strain evidence="3 4">JBL SC #1</strain>
    </source>
</reference>
<dbReference type="GO" id="GO:0002052">
    <property type="term" value="P:positive regulation of neuroblast proliferation"/>
    <property type="evidence" value="ECO:0007669"/>
    <property type="project" value="Ensembl"/>
</dbReference>
<dbReference type="GO" id="GO:0030177">
    <property type="term" value="P:positive regulation of Wnt signaling pathway"/>
    <property type="evidence" value="ECO:0007669"/>
    <property type="project" value="Ensembl"/>
</dbReference>
<reference evidence="3" key="2">
    <citation type="submission" date="2025-08" db="UniProtKB">
        <authorList>
            <consortium name="Ensembl"/>
        </authorList>
    </citation>
    <scope>IDENTIFICATION</scope>
</reference>
<dbReference type="GO" id="GO:0060271">
    <property type="term" value="P:cilium assembly"/>
    <property type="evidence" value="ECO:0000318"/>
    <property type="project" value="GO_Central"/>
</dbReference>
<proteinExistence type="predicted"/>
<dbReference type="GO" id="GO:0000226">
    <property type="term" value="P:microtubule cytoskeleton organization"/>
    <property type="evidence" value="ECO:0007669"/>
    <property type="project" value="Ensembl"/>
</dbReference>
<dbReference type="GO" id="GO:0045111">
    <property type="term" value="C:intermediate filament cytoskeleton"/>
    <property type="evidence" value="ECO:0000318"/>
    <property type="project" value="GO_Central"/>
</dbReference>
<dbReference type="PANTHER" id="PTHR14332">
    <property type="entry name" value="DISRUPTED IN SCHIZOPHRENIA 1 PROTEIN"/>
    <property type="match status" value="1"/>
</dbReference>
<dbReference type="GO" id="GO:0097546">
    <property type="term" value="C:ciliary base"/>
    <property type="evidence" value="ECO:0007669"/>
    <property type="project" value="Ensembl"/>
</dbReference>
<dbReference type="GO" id="GO:0098982">
    <property type="term" value="C:GABA-ergic synapse"/>
    <property type="evidence" value="ECO:0007669"/>
    <property type="project" value="Ensembl"/>
</dbReference>
<accession>A0A803SSZ8</accession>
<dbReference type="GeneTree" id="ENSGT00390000006176"/>
<evidence type="ECO:0000256" key="1">
    <source>
        <dbReference type="SAM" id="Coils"/>
    </source>
</evidence>
<dbReference type="GO" id="GO:0098793">
    <property type="term" value="C:presynapse"/>
    <property type="evidence" value="ECO:0007669"/>
    <property type="project" value="Ensembl"/>
</dbReference>
<dbReference type="InParanoid" id="A0A803SSZ8"/>